<name>A0A5R8Y302_9BACT</name>
<feature type="domain" description="DNA methylase adenine-specific" evidence="8">
    <location>
        <begin position="155"/>
        <end position="206"/>
    </location>
</feature>
<dbReference type="OrthoDB" id="9761012at2"/>
<keyword evidence="3 10" id="KW-0489">Methyltransferase</keyword>
<keyword evidence="4 10" id="KW-0808">Transferase</keyword>
<dbReference type="GO" id="GO:0008170">
    <property type="term" value="F:N-methyltransferase activity"/>
    <property type="evidence" value="ECO:0007669"/>
    <property type="project" value="InterPro"/>
</dbReference>
<accession>A0A5R8Y302</accession>
<dbReference type="RefSeq" id="WP_138150726.1">
    <property type="nucleotide sequence ID" value="NZ_VANU01000001.1"/>
</dbReference>
<comment type="caution">
    <text evidence="10">The sequence shown here is derived from an EMBL/GenBank/DDBJ whole genome shotgun (WGS) entry which is preliminary data.</text>
</comment>
<dbReference type="InterPro" id="IPR038333">
    <property type="entry name" value="T1MK-like_N_sf"/>
</dbReference>
<comment type="similarity">
    <text evidence="1">Belongs to the N(4)/N(6)-methyltransferase family.</text>
</comment>
<evidence type="ECO:0000256" key="4">
    <source>
        <dbReference type="ARBA" id="ARBA00022679"/>
    </source>
</evidence>
<dbReference type="PANTHER" id="PTHR42998:SF1">
    <property type="entry name" value="TYPE I RESTRICTION ENZYME HINDI METHYLASE SUBUNIT"/>
    <property type="match status" value="1"/>
</dbReference>
<evidence type="ECO:0000256" key="2">
    <source>
        <dbReference type="ARBA" id="ARBA00011900"/>
    </source>
</evidence>
<dbReference type="Gene3D" id="3.40.50.150">
    <property type="entry name" value="Vaccinia Virus protein VP39"/>
    <property type="match status" value="1"/>
</dbReference>
<dbReference type="Pfam" id="PF02384">
    <property type="entry name" value="N6_Mtase"/>
    <property type="match status" value="1"/>
</dbReference>
<dbReference type="GO" id="GO:0009307">
    <property type="term" value="P:DNA restriction-modification system"/>
    <property type="evidence" value="ECO:0007669"/>
    <property type="project" value="UniProtKB-KW"/>
</dbReference>
<evidence type="ECO:0000259" key="9">
    <source>
        <dbReference type="Pfam" id="PF12161"/>
    </source>
</evidence>
<keyword evidence="5" id="KW-0949">S-adenosyl-L-methionine</keyword>
<proteinExistence type="inferred from homology"/>
<dbReference type="InterPro" id="IPR052916">
    <property type="entry name" value="Type-I_RE_MTase_Subunit"/>
</dbReference>
<dbReference type="Proteomes" id="UP000308901">
    <property type="component" value="Unassembled WGS sequence"/>
</dbReference>
<dbReference type="GO" id="GO:0009007">
    <property type="term" value="F:site-specific DNA-methyltransferase (adenine-specific) activity"/>
    <property type="evidence" value="ECO:0007669"/>
    <property type="project" value="UniProtKB-EC"/>
</dbReference>
<evidence type="ECO:0000259" key="8">
    <source>
        <dbReference type="Pfam" id="PF02384"/>
    </source>
</evidence>
<gene>
    <name evidence="10" type="ORF">FDK22_00025</name>
</gene>
<evidence type="ECO:0000313" key="11">
    <source>
        <dbReference type="Proteomes" id="UP000308901"/>
    </source>
</evidence>
<dbReference type="GO" id="GO:0003677">
    <property type="term" value="F:DNA binding"/>
    <property type="evidence" value="ECO:0007669"/>
    <property type="project" value="InterPro"/>
</dbReference>
<sequence length="225" mass="25747">MTTQELKKLEDNLWASANRLRATGGIKSADYAVPVLGIIFLRFADNKYSLYEEQILKEFSESQNTRNPENIEKIALRICGFYLGEKSRYEYLLNLSDSNSIAKAIKEAMEDIESWQDEKFQDILPKDNYYNIEKEDKTILPELLKTFSDIPKDASGDVFGKIYEYFLGKFALSEGQKGGEFFTPTSVVRFIVEVIEPYSGKIFDPAFILNFSKSTINPSYNKLSA</sequence>
<feature type="domain" description="N6 adenine-specific DNA methyltransferase N-terminal" evidence="9">
    <location>
        <begin position="9"/>
        <end position="147"/>
    </location>
</feature>
<dbReference type="InterPro" id="IPR029063">
    <property type="entry name" value="SAM-dependent_MTases_sf"/>
</dbReference>
<dbReference type="InterPro" id="IPR003356">
    <property type="entry name" value="DNA_methylase_A-5"/>
</dbReference>
<evidence type="ECO:0000256" key="5">
    <source>
        <dbReference type="ARBA" id="ARBA00022691"/>
    </source>
</evidence>
<dbReference type="SUPFAM" id="SSF53335">
    <property type="entry name" value="S-adenosyl-L-methionine-dependent methyltransferases"/>
    <property type="match status" value="1"/>
</dbReference>
<evidence type="ECO:0000256" key="7">
    <source>
        <dbReference type="ARBA" id="ARBA00047942"/>
    </source>
</evidence>
<keyword evidence="11" id="KW-1185">Reference proteome</keyword>
<protein>
    <recommendedName>
        <fullName evidence="2">site-specific DNA-methyltransferase (adenine-specific)</fullName>
        <ecNumber evidence="2">2.1.1.72</ecNumber>
    </recommendedName>
</protein>
<dbReference type="GO" id="GO:0032259">
    <property type="term" value="P:methylation"/>
    <property type="evidence" value="ECO:0007669"/>
    <property type="project" value="UniProtKB-KW"/>
</dbReference>
<evidence type="ECO:0000256" key="1">
    <source>
        <dbReference type="ARBA" id="ARBA00006594"/>
    </source>
</evidence>
<evidence type="ECO:0000256" key="6">
    <source>
        <dbReference type="ARBA" id="ARBA00022747"/>
    </source>
</evidence>
<dbReference type="InterPro" id="IPR022749">
    <property type="entry name" value="D12N6_MeTrfase_N"/>
</dbReference>
<reference evidence="10 11" key="1">
    <citation type="submission" date="2019-05" db="EMBL/GenBank/DDBJ databases">
        <title>Arcobacter sp. nov., isolated from sea sediment.</title>
        <authorList>
            <person name="Kim W."/>
        </authorList>
    </citation>
    <scope>NUCLEOTIDE SEQUENCE [LARGE SCALE GENOMIC DNA]</scope>
    <source>
        <strain evidence="10 11">CAU 1517</strain>
    </source>
</reference>
<dbReference type="EC" id="2.1.1.72" evidence="2"/>
<dbReference type="PANTHER" id="PTHR42998">
    <property type="entry name" value="TYPE I RESTRICTION ENZYME HINDVIIP M PROTEIN-RELATED"/>
    <property type="match status" value="1"/>
</dbReference>
<organism evidence="10 11">
    <name type="scientific">Arcobacter arenosus</name>
    <dbReference type="NCBI Taxonomy" id="2576037"/>
    <lineage>
        <taxon>Bacteria</taxon>
        <taxon>Pseudomonadati</taxon>
        <taxon>Campylobacterota</taxon>
        <taxon>Epsilonproteobacteria</taxon>
        <taxon>Campylobacterales</taxon>
        <taxon>Arcobacteraceae</taxon>
        <taxon>Arcobacter</taxon>
    </lineage>
</organism>
<dbReference type="AlphaFoldDB" id="A0A5R8Y302"/>
<evidence type="ECO:0000313" key="10">
    <source>
        <dbReference type="EMBL" id="TLP40435.1"/>
    </source>
</evidence>
<evidence type="ECO:0000256" key="3">
    <source>
        <dbReference type="ARBA" id="ARBA00022603"/>
    </source>
</evidence>
<dbReference type="Pfam" id="PF12161">
    <property type="entry name" value="HsdM_N"/>
    <property type="match status" value="1"/>
</dbReference>
<dbReference type="EMBL" id="VANU01000001">
    <property type="protein sequence ID" value="TLP40435.1"/>
    <property type="molecule type" value="Genomic_DNA"/>
</dbReference>
<comment type="catalytic activity">
    <reaction evidence="7">
        <text>a 2'-deoxyadenosine in DNA + S-adenosyl-L-methionine = an N(6)-methyl-2'-deoxyadenosine in DNA + S-adenosyl-L-homocysteine + H(+)</text>
        <dbReference type="Rhea" id="RHEA:15197"/>
        <dbReference type="Rhea" id="RHEA-COMP:12418"/>
        <dbReference type="Rhea" id="RHEA-COMP:12419"/>
        <dbReference type="ChEBI" id="CHEBI:15378"/>
        <dbReference type="ChEBI" id="CHEBI:57856"/>
        <dbReference type="ChEBI" id="CHEBI:59789"/>
        <dbReference type="ChEBI" id="CHEBI:90615"/>
        <dbReference type="ChEBI" id="CHEBI:90616"/>
        <dbReference type="EC" id="2.1.1.72"/>
    </reaction>
</comment>
<dbReference type="Gene3D" id="1.20.1260.30">
    <property type="match status" value="1"/>
</dbReference>
<keyword evidence="6" id="KW-0680">Restriction system</keyword>